<feature type="transmembrane region" description="Helical" evidence="1">
    <location>
        <begin position="169"/>
        <end position="186"/>
    </location>
</feature>
<evidence type="ECO:0000256" key="1">
    <source>
        <dbReference type="SAM" id="Phobius"/>
    </source>
</evidence>
<dbReference type="EMBL" id="CP006272">
    <property type="protein sequence ID" value="AGZ42783.1"/>
    <property type="molecule type" value="Genomic_DNA"/>
</dbReference>
<organism evidence="2 3">
    <name type="scientific">Actinoplanes friuliensis DSM 7358</name>
    <dbReference type="NCBI Taxonomy" id="1246995"/>
    <lineage>
        <taxon>Bacteria</taxon>
        <taxon>Bacillati</taxon>
        <taxon>Actinomycetota</taxon>
        <taxon>Actinomycetes</taxon>
        <taxon>Micromonosporales</taxon>
        <taxon>Micromonosporaceae</taxon>
        <taxon>Actinoplanes</taxon>
    </lineage>
</organism>
<evidence type="ECO:0000313" key="3">
    <source>
        <dbReference type="Proteomes" id="UP000017746"/>
    </source>
</evidence>
<feature type="transmembrane region" description="Helical" evidence="1">
    <location>
        <begin position="193"/>
        <end position="209"/>
    </location>
</feature>
<dbReference type="PATRIC" id="fig|1246995.3.peg.4574"/>
<dbReference type="STRING" id="1246995.AFR_22565"/>
<dbReference type="OrthoDB" id="3292234at2"/>
<keyword evidence="1" id="KW-0472">Membrane</keyword>
<sequence length="251" mass="26686">MSAYTVLLRLYPSDHPRDEMLGVLEENGRPWWREAPSLIAGAVRARTGEGQPPSLRWLYAARAAALMLLVAGTTTPLIDLHYGVELRTGMTVATWICAGLAAVAVMAGVRLVALGLTAAALVLSGMDQISTVAIAGYTLAAVLLLLPGRRLRVLNPLPVLLALSWSLDYTLPAVLRTALVVAVILWTVIDERILLAAGLALFAGLITASTEVAEVGDTRGLLIMAAWHLALPATLVAIAALLTQRRTRFLG</sequence>
<proteinExistence type="predicted"/>
<dbReference type="RefSeq" id="WP_023363207.1">
    <property type="nucleotide sequence ID" value="NC_022657.1"/>
</dbReference>
<protein>
    <submittedName>
        <fullName evidence="2">Uncharacterized protein</fullName>
    </submittedName>
</protein>
<feature type="transmembrane region" description="Helical" evidence="1">
    <location>
        <begin position="54"/>
        <end position="72"/>
    </location>
</feature>
<evidence type="ECO:0000313" key="2">
    <source>
        <dbReference type="EMBL" id="AGZ42783.1"/>
    </source>
</evidence>
<reference evidence="2 3" key="1">
    <citation type="journal article" date="2014" name="J. Biotechnol.">
        <title>Complete genome sequence of the actinobacterium Actinoplanes friuliensis HAG 010964, producer of the lipopeptide antibiotic friulimycin.</title>
        <authorList>
            <person name="Ruckert C."/>
            <person name="Szczepanowski R."/>
            <person name="Albersmeier A."/>
            <person name="Goesmann A."/>
            <person name="Fischer N."/>
            <person name="Steinkamper A."/>
            <person name="Puhler A."/>
            <person name="Biener R."/>
            <person name="Schwartz D."/>
            <person name="Kalinowski J."/>
        </authorList>
    </citation>
    <scope>NUCLEOTIDE SEQUENCE [LARGE SCALE GENOMIC DNA]</scope>
    <source>
        <strain evidence="2 3">DSM 7358</strain>
    </source>
</reference>
<feature type="transmembrane region" description="Helical" evidence="1">
    <location>
        <begin position="92"/>
        <end position="122"/>
    </location>
</feature>
<dbReference type="KEGG" id="afs:AFR_22565"/>
<accession>U5W0M2</accession>
<keyword evidence="1" id="KW-1133">Transmembrane helix</keyword>
<feature type="transmembrane region" description="Helical" evidence="1">
    <location>
        <begin position="129"/>
        <end position="149"/>
    </location>
</feature>
<gene>
    <name evidence="2" type="ORF">AFR_22565</name>
</gene>
<dbReference type="AlphaFoldDB" id="U5W0M2"/>
<keyword evidence="3" id="KW-1185">Reference proteome</keyword>
<dbReference type="Proteomes" id="UP000017746">
    <property type="component" value="Chromosome"/>
</dbReference>
<feature type="transmembrane region" description="Helical" evidence="1">
    <location>
        <begin position="221"/>
        <end position="242"/>
    </location>
</feature>
<keyword evidence="1" id="KW-0812">Transmembrane</keyword>
<name>U5W0M2_9ACTN</name>
<dbReference type="HOGENOM" id="CLU_1105287_0_0_11"/>